<comment type="similarity">
    <text evidence="1">Belongs to the thioredoxin family. DsbA subfamily.</text>
</comment>
<sequence>MARKPATGLARNVAPKPVSIRRAKEDRSLPAKRFGLLILLCCCLASIPALAQNPSPEQIKDYLAKHPEAVMEVLSHHKVELYDLVMQGREIRQRLIWRANIERGLANPLVPTVDPRRPILGDPQAKVLVVEYTDFMCPACRQAAQNLENLLAKDPHRFKLLVKHSPGSDLAKQLALYYEAIGRQDPAKAWRFYQEVFKDQEIIAKKGIGSVQPLLKKLGVDQARLSRDLADKSLEQLLNKDREEAKAFKMDGTPGFVVAGVVIRGPAPVAAFEDVYAISQKQKLEPLE</sequence>
<accession>A0AAU9EP04</accession>
<dbReference type="AlphaFoldDB" id="A0AAU9EP04"/>
<evidence type="ECO:0000313" key="7">
    <source>
        <dbReference type="EMBL" id="BEQ15596.1"/>
    </source>
</evidence>
<dbReference type="InterPro" id="IPR036249">
    <property type="entry name" value="Thioredoxin-like_sf"/>
</dbReference>
<organism evidence="7 8">
    <name type="scientific">Desulfoferula mesophila</name>
    <dbReference type="NCBI Taxonomy" id="3058419"/>
    <lineage>
        <taxon>Bacteria</taxon>
        <taxon>Pseudomonadati</taxon>
        <taxon>Thermodesulfobacteriota</taxon>
        <taxon>Desulfarculia</taxon>
        <taxon>Desulfarculales</taxon>
        <taxon>Desulfarculaceae</taxon>
        <taxon>Desulfoferula</taxon>
    </lineage>
</organism>
<evidence type="ECO:0000256" key="5">
    <source>
        <dbReference type="ARBA" id="ARBA00023284"/>
    </source>
</evidence>
<dbReference type="Pfam" id="PF13462">
    <property type="entry name" value="Thioredoxin_4"/>
    <property type="match status" value="1"/>
</dbReference>
<name>A0AAU9EP04_9BACT</name>
<keyword evidence="4" id="KW-1015">Disulfide bond</keyword>
<dbReference type="InterPro" id="IPR012336">
    <property type="entry name" value="Thioredoxin-like_fold"/>
</dbReference>
<dbReference type="PANTHER" id="PTHR13887">
    <property type="entry name" value="GLUTATHIONE S-TRANSFERASE KAPPA"/>
    <property type="match status" value="1"/>
</dbReference>
<keyword evidence="8" id="KW-1185">Reference proteome</keyword>
<evidence type="ECO:0000256" key="2">
    <source>
        <dbReference type="ARBA" id="ARBA00022729"/>
    </source>
</evidence>
<gene>
    <name evidence="7" type="ORF">FAK_26620</name>
</gene>
<dbReference type="Proteomes" id="UP001366166">
    <property type="component" value="Chromosome"/>
</dbReference>
<feature type="domain" description="Thioredoxin" evidence="6">
    <location>
        <begin position="99"/>
        <end position="283"/>
    </location>
</feature>
<evidence type="ECO:0000256" key="1">
    <source>
        <dbReference type="ARBA" id="ARBA00005791"/>
    </source>
</evidence>
<evidence type="ECO:0000256" key="4">
    <source>
        <dbReference type="ARBA" id="ARBA00023157"/>
    </source>
</evidence>
<dbReference type="SUPFAM" id="SSF52833">
    <property type="entry name" value="Thioredoxin-like"/>
    <property type="match status" value="1"/>
</dbReference>
<proteinExistence type="inferred from homology"/>
<keyword evidence="5" id="KW-0676">Redox-active center</keyword>
<dbReference type="PROSITE" id="PS51352">
    <property type="entry name" value="THIOREDOXIN_2"/>
    <property type="match status" value="1"/>
</dbReference>
<evidence type="ECO:0000313" key="8">
    <source>
        <dbReference type="Proteomes" id="UP001366166"/>
    </source>
</evidence>
<keyword evidence="2" id="KW-0732">Signal</keyword>
<dbReference type="Gene3D" id="3.40.30.10">
    <property type="entry name" value="Glutaredoxin"/>
    <property type="match status" value="1"/>
</dbReference>
<evidence type="ECO:0000259" key="6">
    <source>
        <dbReference type="PROSITE" id="PS51352"/>
    </source>
</evidence>
<dbReference type="KEGG" id="dmp:FAK_26620"/>
<evidence type="ECO:0000256" key="3">
    <source>
        <dbReference type="ARBA" id="ARBA00023002"/>
    </source>
</evidence>
<keyword evidence="3" id="KW-0560">Oxidoreductase</keyword>
<dbReference type="GO" id="GO:0016491">
    <property type="term" value="F:oxidoreductase activity"/>
    <property type="evidence" value="ECO:0007669"/>
    <property type="project" value="UniProtKB-KW"/>
</dbReference>
<dbReference type="PANTHER" id="PTHR13887:SF14">
    <property type="entry name" value="DISULFIDE BOND FORMATION PROTEIN D"/>
    <property type="match status" value="1"/>
</dbReference>
<protein>
    <submittedName>
        <fullName evidence="7">DSBA oxidoreductase</fullName>
    </submittedName>
</protein>
<dbReference type="InterPro" id="IPR013766">
    <property type="entry name" value="Thioredoxin_domain"/>
</dbReference>
<reference evidence="8" key="1">
    <citation type="journal article" date="2023" name="Arch. Microbiol.">
        <title>Desulfoferula mesophilus gen. nov. sp. nov., a mesophilic sulfate-reducing bacterium isolated from a brackish lake sediment.</title>
        <authorList>
            <person name="Watanabe T."/>
            <person name="Yabe T."/>
            <person name="Tsuji J.M."/>
            <person name="Fukui M."/>
        </authorList>
    </citation>
    <scope>NUCLEOTIDE SEQUENCE [LARGE SCALE GENOMIC DNA]</scope>
    <source>
        <strain evidence="8">12FAK</strain>
    </source>
</reference>
<dbReference type="EMBL" id="AP028679">
    <property type="protein sequence ID" value="BEQ15596.1"/>
    <property type="molecule type" value="Genomic_DNA"/>
</dbReference>